<organism evidence="3 4">
    <name type="scientific">Andreprevotia lacus DSM 23236</name>
    <dbReference type="NCBI Taxonomy" id="1121001"/>
    <lineage>
        <taxon>Bacteria</taxon>
        <taxon>Pseudomonadati</taxon>
        <taxon>Pseudomonadota</taxon>
        <taxon>Betaproteobacteria</taxon>
        <taxon>Neisseriales</taxon>
        <taxon>Chitinibacteraceae</taxon>
        <taxon>Andreprevotia</taxon>
    </lineage>
</organism>
<dbReference type="CDD" id="cd08898">
    <property type="entry name" value="SRPBCC_CalC_Aha1-like_5"/>
    <property type="match status" value="1"/>
</dbReference>
<protein>
    <submittedName>
        <fullName evidence="3">Uncharacterized conserved protein YndB, AHSA1/START domain</fullName>
    </submittedName>
</protein>
<comment type="similarity">
    <text evidence="1">Belongs to the AHA1 family.</text>
</comment>
<reference evidence="3 4" key="1">
    <citation type="submission" date="2017-04" db="EMBL/GenBank/DDBJ databases">
        <authorList>
            <person name="Afonso C.L."/>
            <person name="Miller P.J."/>
            <person name="Scott M.A."/>
            <person name="Spackman E."/>
            <person name="Goraichik I."/>
            <person name="Dimitrov K.M."/>
            <person name="Suarez D.L."/>
            <person name="Swayne D.E."/>
        </authorList>
    </citation>
    <scope>NUCLEOTIDE SEQUENCE [LARGE SCALE GENOMIC DNA]</scope>
    <source>
        <strain evidence="3 4">DSM 23236</strain>
    </source>
</reference>
<sequence length="156" mass="17490">MDTAVETDRIARNIVINAPRERVWAALANAETFGQWFGADLSGQTFAAGQRTRGPITIPGCEHMAFDVVIERIEAPHLMSYRWHPYPKDASVDYSLETPTLVVFKLADADGNATVLTVEESGFDNVPPHRRLEAFRANNNGWNFQLERIARYVTAV</sequence>
<name>A0A1W1XVQ2_9NEIS</name>
<dbReference type="Gene3D" id="3.30.530.20">
    <property type="match status" value="1"/>
</dbReference>
<dbReference type="AlphaFoldDB" id="A0A1W1XVQ2"/>
<dbReference type="Pfam" id="PF08327">
    <property type="entry name" value="AHSA1"/>
    <property type="match status" value="1"/>
</dbReference>
<evidence type="ECO:0000259" key="2">
    <source>
        <dbReference type="Pfam" id="PF08327"/>
    </source>
</evidence>
<evidence type="ECO:0000256" key="1">
    <source>
        <dbReference type="ARBA" id="ARBA00006817"/>
    </source>
</evidence>
<dbReference type="Proteomes" id="UP000192761">
    <property type="component" value="Unassembled WGS sequence"/>
</dbReference>
<evidence type="ECO:0000313" key="4">
    <source>
        <dbReference type="Proteomes" id="UP000192761"/>
    </source>
</evidence>
<proteinExistence type="inferred from homology"/>
<dbReference type="InterPro" id="IPR023393">
    <property type="entry name" value="START-like_dom_sf"/>
</dbReference>
<dbReference type="EMBL" id="FWXD01000019">
    <property type="protein sequence ID" value="SMC27935.1"/>
    <property type="molecule type" value="Genomic_DNA"/>
</dbReference>
<feature type="domain" description="Activator of Hsp90 ATPase homologue 1/2-like C-terminal" evidence="2">
    <location>
        <begin position="17"/>
        <end position="153"/>
    </location>
</feature>
<accession>A0A1W1XVQ2</accession>
<gene>
    <name evidence="3" type="ORF">SAMN02745857_03036</name>
</gene>
<dbReference type="OrthoDB" id="9800600at2"/>
<dbReference type="STRING" id="1121001.SAMN02745857_03036"/>
<keyword evidence="4" id="KW-1185">Reference proteome</keyword>
<evidence type="ECO:0000313" key="3">
    <source>
        <dbReference type="EMBL" id="SMC27935.1"/>
    </source>
</evidence>
<dbReference type="InterPro" id="IPR013538">
    <property type="entry name" value="ASHA1/2-like_C"/>
</dbReference>
<dbReference type="SUPFAM" id="SSF55961">
    <property type="entry name" value="Bet v1-like"/>
    <property type="match status" value="1"/>
</dbReference>